<sequence length="131" mass="13562">MANKRARPDLATTSGLVGLYVVIVLATLVALTVLAATAPDLATPEAWGHAVVVAVFAVLLPLRLRVARRGSRRALTAVGVIAVVLALVNLVEAFLPAFPGWMRAEMVVVAALMAAVGVLVTRARGRATMAG</sequence>
<comment type="caution">
    <text evidence="2">The sequence shown here is derived from an EMBL/GenBank/DDBJ whole genome shotgun (WGS) entry which is preliminary data.</text>
</comment>
<dbReference type="EMBL" id="JACCBN010000001">
    <property type="protein sequence ID" value="NYD35697.1"/>
    <property type="molecule type" value="Genomic_DNA"/>
</dbReference>
<keyword evidence="1" id="KW-0472">Membrane</keyword>
<dbReference type="AlphaFoldDB" id="A0A7Y9DUE4"/>
<feature type="transmembrane region" description="Helical" evidence="1">
    <location>
        <begin position="101"/>
        <end position="120"/>
    </location>
</feature>
<feature type="transmembrane region" description="Helical" evidence="1">
    <location>
        <begin position="12"/>
        <end position="34"/>
    </location>
</feature>
<keyword evidence="1" id="KW-0812">Transmembrane</keyword>
<evidence type="ECO:0000256" key="1">
    <source>
        <dbReference type="SAM" id="Phobius"/>
    </source>
</evidence>
<feature type="transmembrane region" description="Helical" evidence="1">
    <location>
        <begin position="46"/>
        <end position="62"/>
    </location>
</feature>
<keyword evidence="1" id="KW-1133">Transmembrane helix</keyword>
<name>A0A7Y9DUE4_9PSEU</name>
<evidence type="ECO:0000313" key="2">
    <source>
        <dbReference type="EMBL" id="NYD35697.1"/>
    </source>
</evidence>
<dbReference type="RefSeq" id="WP_179793493.1">
    <property type="nucleotide sequence ID" value="NZ_BAABHP010000017.1"/>
</dbReference>
<evidence type="ECO:0000313" key="3">
    <source>
        <dbReference type="Proteomes" id="UP000535890"/>
    </source>
</evidence>
<dbReference type="Proteomes" id="UP000535890">
    <property type="component" value="Unassembled WGS sequence"/>
</dbReference>
<protein>
    <submittedName>
        <fullName evidence="2">Putative membrane protein</fullName>
    </submittedName>
</protein>
<feature type="transmembrane region" description="Helical" evidence="1">
    <location>
        <begin position="74"/>
        <end position="95"/>
    </location>
</feature>
<proteinExistence type="predicted"/>
<organism evidence="2 3">
    <name type="scientific">Actinomycetospora corticicola</name>
    <dbReference type="NCBI Taxonomy" id="663602"/>
    <lineage>
        <taxon>Bacteria</taxon>
        <taxon>Bacillati</taxon>
        <taxon>Actinomycetota</taxon>
        <taxon>Actinomycetes</taxon>
        <taxon>Pseudonocardiales</taxon>
        <taxon>Pseudonocardiaceae</taxon>
        <taxon>Actinomycetospora</taxon>
    </lineage>
</organism>
<keyword evidence="3" id="KW-1185">Reference proteome</keyword>
<accession>A0A7Y9DUE4</accession>
<reference evidence="2 3" key="1">
    <citation type="submission" date="2020-07" db="EMBL/GenBank/DDBJ databases">
        <title>Sequencing the genomes of 1000 actinobacteria strains.</title>
        <authorList>
            <person name="Klenk H.-P."/>
        </authorList>
    </citation>
    <scope>NUCLEOTIDE SEQUENCE [LARGE SCALE GENOMIC DNA]</scope>
    <source>
        <strain evidence="2 3">DSM 45772</strain>
    </source>
</reference>
<gene>
    <name evidence="2" type="ORF">BJ983_001799</name>
</gene>